<dbReference type="KEGG" id="cace:CACET_c37050"/>
<gene>
    <name evidence="2" type="ORF">CACET_c37050</name>
</gene>
<keyword evidence="3" id="KW-1185">Reference proteome</keyword>
<keyword evidence="1" id="KW-0472">Membrane</keyword>
<accession>A0A0G3WFL3</accession>
<dbReference type="PATRIC" id="fig|84022.6.peg.3785"/>
<dbReference type="AlphaFoldDB" id="A0A0G3WFL3"/>
<dbReference type="InterPro" id="IPR049971">
    <property type="entry name" value="CLC_0170-like"/>
</dbReference>
<dbReference type="EMBL" id="CP009687">
    <property type="protein sequence ID" value="AKL97133.1"/>
    <property type="molecule type" value="Genomic_DNA"/>
</dbReference>
<proteinExistence type="predicted"/>
<feature type="transmembrane region" description="Helical" evidence="1">
    <location>
        <begin position="57"/>
        <end position="76"/>
    </location>
</feature>
<reference evidence="2 3" key="1">
    <citation type="submission" date="2014-10" db="EMBL/GenBank/DDBJ databases">
        <title>Genome sequence of Clostridium aceticum DSM 1496.</title>
        <authorList>
            <person name="Poehlein A."/>
            <person name="Schiel-Bengelsdorf B."/>
            <person name="Gottschalk G."/>
            <person name="Duerre P."/>
            <person name="Daniel R."/>
        </authorList>
    </citation>
    <scope>NUCLEOTIDE SEQUENCE [LARGE SCALE GENOMIC DNA]</scope>
    <source>
        <strain evidence="2 3">DSM 1496</strain>
    </source>
</reference>
<evidence type="ECO:0000256" key="1">
    <source>
        <dbReference type="SAM" id="Phobius"/>
    </source>
</evidence>
<name>A0A0G3WFL3_9CLOT</name>
<sequence length="78" mass="9178">MKWKRVKKLQMFMGKFKEIYDGYMLVLVVFAGTFLLLRDVPLLRKKKLIRDMKIAKVLGYTYIVGGIALFIIAKMYRG</sequence>
<dbReference type="OrthoDB" id="93908at31979"/>
<organism evidence="2 3">
    <name type="scientific">Clostridium aceticum</name>
    <dbReference type="NCBI Taxonomy" id="84022"/>
    <lineage>
        <taxon>Bacteria</taxon>
        <taxon>Bacillati</taxon>
        <taxon>Bacillota</taxon>
        <taxon>Clostridia</taxon>
        <taxon>Eubacteriales</taxon>
        <taxon>Clostridiaceae</taxon>
        <taxon>Clostridium</taxon>
    </lineage>
</organism>
<protein>
    <recommendedName>
        <fullName evidence="4">ABC transporter permease</fullName>
    </recommendedName>
</protein>
<dbReference type="Proteomes" id="UP000035704">
    <property type="component" value="Chromosome"/>
</dbReference>
<dbReference type="NCBIfam" id="NF042414">
    <property type="entry name" value="CLC_0170_fam"/>
    <property type="match status" value="1"/>
</dbReference>
<keyword evidence="1" id="KW-0812">Transmembrane</keyword>
<feature type="transmembrane region" description="Helical" evidence="1">
    <location>
        <begin position="20"/>
        <end position="37"/>
    </location>
</feature>
<evidence type="ECO:0008006" key="4">
    <source>
        <dbReference type="Google" id="ProtNLM"/>
    </source>
</evidence>
<dbReference type="STRING" id="84022.CACET_c37050"/>
<dbReference type="RefSeq" id="WP_152640010.1">
    <property type="nucleotide sequence ID" value="NZ_CP009687.1"/>
</dbReference>
<evidence type="ECO:0000313" key="3">
    <source>
        <dbReference type="Proteomes" id="UP000035704"/>
    </source>
</evidence>
<evidence type="ECO:0000313" key="2">
    <source>
        <dbReference type="EMBL" id="AKL97133.1"/>
    </source>
</evidence>
<keyword evidence="1" id="KW-1133">Transmembrane helix</keyword>